<evidence type="ECO:0000313" key="1">
    <source>
        <dbReference type="EMBL" id="KAF5785004.1"/>
    </source>
</evidence>
<gene>
    <name evidence="1" type="ORF">HanXRQr2_Chr10g0423481</name>
</gene>
<accession>A0A9K3HUL4</accession>
<reference evidence="1" key="2">
    <citation type="submission" date="2020-06" db="EMBL/GenBank/DDBJ databases">
        <title>Helianthus annuus Genome sequencing and assembly Release 2.</title>
        <authorList>
            <person name="Gouzy J."/>
            <person name="Langlade N."/>
            <person name="Munos S."/>
        </authorList>
    </citation>
    <scope>NUCLEOTIDE SEQUENCE</scope>
    <source>
        <tissue evidence="1">Leaves</tissue>
    </source>
</reference>
<sequence length="77" mass="8856">MIYKCFKHQKTSISTYTLQLKKHAYIKGFTLISKHFKMPASLLLSLSLSGDSRSRVFLHHVSTTPISHGNHWNQTQV</sequence>
<keyword evidence="2" id="KW-1185">Reference proteome</keyword>
<dbReference type="EMBL" id="MNCJ02000325">
    <property type="protein sequence ID" value="KAF5785004.1"/>
    <property type="molecule type" value="Genomic_DNA"/>
</dbReference>
<proteinExistence type="predicted"/>
<dbReference type="Gramene" id="mRNA:HanXRQr2_Chr10g0423481">
    <property type="protein sequence ID" value="CDS:HanXRQr2_Chr10g0423481.1"/>
    <property type="gene ID" value="HanXRQr2_Chr10g0423481"/>
</dbReference>
<name>A0A9K3HUL4_HELAN</name>
<dbReference type="Proteomes" id="UP000215914">
    <property type="component" value="Unassembled WGS sequence"/>
</dbReference>
<comment type="caution">
    <text evidence="1">The sequence shown here is derived from an EMBL/GenBank/DDBJ whole genome shotgun (WGS) entry which is preliminary data.</text>
</comment>
<dbReference type="AlphaFoldDB" id="A0A9K3HUL4"/>
<reference evidence="1" key="1">
    <citation type="journal article" date="2017" name="Nature">
        <title>The sunflower genome provides insights into oil metabolism, flowering and Asterid evolution.</title>
        <authorList>
            <person name="Badouin H."/>
            <person name="Gouzy J."/>
            <person name="Grassa C.J."/>
            <person name="Murat F."/>
            <person name="Staton S.E."/>
            <person name="Cottret L."/>
            <person name="Lelandais-Briere C."/>
            <person name="Owens G.L."/>
            <person name="Carrere S."/>
            <person name="Mayjonade B."/>
            <person name="Legrand L."/>
            <person name="Gill N."/>
            <person name="Kane N.C."/>
            <person name="Bowers J.E."/>
            <person name="Hubner S."/>
            <person name="Bellec A."/>
            <person name="Berard A."/>
            <person name="Berges H."/>
            <person name="Blanchet N."/>
            <person name="Boniface M.C."/>
            <person name="Brunel D."/>
            <person name="Catrice O."/>
            <person name="Chaidir N."/>
            <person name="Claudel C."/>
            <person name="Donnadieu C."/>
            <person name="Faraut T."/>
            <person name="Fievet G."/>
            <person name="Helmstetter N."/>
            <person name="King M."/>
            <person name="Knapp S.J."/>
            <person name="Lai Z."/>
            <person name="Le Paslier M.C."/>
            <person name="Lippi Y."/>
            <person name="Lorenzon L."/>
            <person name="Mandel J.R."/>
            <person name="Marage G."/>
            <person name="Marchand G."/>
            <person name="Marquand E."/>
            <person name="Bret-Mestries E."/>
            <person name="Morien E."/>
            <person name="Nambeesan S."/>
            <person name="Nguyen T."/>
            <person name="Pegot-Espagnet P."/>
            <person name="Pouilly N."/>
            <person name="Raftis F."/>
            <person name="Sallet E."/>
            <person name="Schiex T."/>
            <person name="Thomas J."/>
            <person name="Vandecasteele C."/>
            <person name="Vares D."/>
            <person name="Vear F."/>
            <person name="Vautrin S."/>
            <person name="Crespi M."/>
            <person name="Mangin B."/>
            <person name="Burke J.M."/>
            <person name="Salse J."/>
            <person name="Munos S."/>
            <person name="Vincourt P."/>
            <person name="Rieseberg L.H."/>
            <person name="Langlade N.B."/>
        </authorList>
    </citation>
    <scope>NUCLEOTIDE SEQUENCE</scope>
    <source>
        <tissue evidence="1">Leaves</tissue>
    </source>
</reference>
<evidence type="ECO:0000313" key="2">
    <source>
        <dbReference type="Proteomes" id="UP000215914"/>
    </source>
</evidence>
<organism evidence="1 2">
    <name type="scientific">Helianthus annuus</name>
    <name type="common">Common sunflower</name>
    <dbReference type="NCBI Taxonomy" id="4232"/>
    <lineage>
        <taxon>Eukaryota</taxon>
        <taxon>Viridiplantae</taxon>
        <taxon>Streptophyta</taxon>
        <taxon>Embryophyta</taxon>
        <taxon>Tracheophyta</taxon>
        <taxon>Spermatophyta</taxon>
        <taxon>Magnoliopsida</taxon>
        <taxon>eudicotyledons</taxon>
        <taxon>Gunneridae</taxon>
        <taxon>Pentapetalae</taxon>
        <taxon>asterids</taxon>
        <taxon>campanulids</taxon>
        <taxon>Asterales</taxon>
        <taxon>Asteraceae</taxon>
        <taxon>Asteroideae</taxon>
        <taxon>Heliantheae alliance</taxon>
        <taxon>Heliantheae</taxon>
        <taxon>Helianthus</taxon>
    </lineage>
</organism>
<protein>
    <submittedName>
        <fullName evidence="1">Uncharacterized protein</fullName>
    </submittedName>
</protein>